<evidence type="ECO:0000256" key="2">
    <source>
        <dbReference type="RuleBase" id="RU362097"/>
    </source>
</evidence>
<accession>E1Y9J6</accession>
<organism evidence="3">
    <name type="scientific">uncultured Desulfobacterium sp</name>
    <dbReference type="NCBI Taxonomy" id="201089"/>
    <lineage>
        <taxon>Bacteria</taxon>
        <taxon>Pseudomonadati</taxon>
        <taxon>Thermodesulfobacteriota</taxon>
        <taxon>Desulfobacteria</taxon>
        <taxon>Desulfobacterales</taxon>
        <taxon>Desulfobacteriaceae</taxon>
        <taxon>Desulfobacterium</taxon>
        <taxon>environmental samples</taxon>
    </lineage>
</organism>
<proteinExistence type="inferred from homology"/>
<keyword evidence="2" id="KW-0564">Palmitate</keyword>
<dbReference type="EMBL" id="FR695864">
    <property type="protein sequence ID" value="CBX27240.1"/>
    <property type="molecule type" value="Genomic_DNA"/>
</dbReference>
<dbReference type="Pfam" id="PF02321">
    <property type="entry name" value="OEP"/>
    <property type="match status" value="2"/>
</dbReference>
<comment type="subcellular location">
    <subcellularLocation>
        <location evidence="2">Cell membrane</location>
        <topology evidence="2">Lipid-anchor</topology>
    </subcellularLocation>
</comment>
<keyword evidence="2" id="KW-1134">Transmembrane beta strand</keyword>
<name>E1Y9J6_9BACT</name>
<keyword evidence="2" id="KW-0812">Transmembrane</keyword>
<keyword evidence="2" id="KW-0449">Lipoprotein</keyword>
<dbReference type="PANTHER" id="PTHR30203">
    <property type="entry name" value="OUTER MEMBRANE CATION EFFLUX PROTEIN"/>
    <property type="match status" value="1"/>
</dbReference>
<dbReference type="Gene3D" id="1.20.1600.10">
    <property type="entry name" value="Outer membrane efflux proteins (OEP)"/>
    <property type="match status" value="1"/>
</dbReference>
<dbReference type="GO" id="GO:0005886">
    <property type="term" value="C:plasma membrane"/>
    <property type="evidence" value="ECO:0007669"/>
    <property type="project" value="UniProtKB-SubCell"/>
</dbReference>
<gene>
    <name evidence="3" type="ORF">N47_A12690</name>
</gene>
<dbReference type="GO" id="GO:0015562">
    <property type="term" value="F:efflux transmembrane transporter activity"/>
    <property type="evidence" value="ECO:0007669"/>
    <property type="project" value="InterPro"/>
</dbReference>
<dbReference type="Gene3D" id="2.20.200.10">
    <property type="entry name" value="Outer membrane efflux proteins (OEP)"/>
    <property type="match status" value="1"/>
</dbReference>
<dbReference type="InterPro" id="IPR003423">
    <property type="entry name" value="OMP_efflux"/>
</dbReference>
<dbReference type="SUPFAM" id="SSF56954">
    <property type="entry name" value="Outer membrane efflux proteins (OEP)"/>
    <property type="match status" value="1"/>
</dbReference>
<reference evidence="3" key="1">
    <citation type="journal article" date="2011" name="Environ. Microbiol.">
        <title>Genomic insights into the metabolic potential of the polycyclic aromatic hydrocarbon degrading sulfate-reducing Deltaproteobacterium N47.</title>
        <authorList>
            <person name="Bergmann F."/>
            <person name="Selesi D."/>
            <person name="Weinmaier T."/>
            <person name="Tischler P."/>
            <person name="Rattei T."/>
            <person name="Meckenstock R.U."/>
        </authorList>
    </citation>
    <scope>NUCLEOTIDE SEQUENCE</scope>
</reference>
<sequence>MYTALKMNLATLRLAKICSLVLLLCLILINGCAVGPDYKPIETTLPSTWAGPAPKSDTNTITEKDIACWWTAFNDPLLVSLVNRAIESNLDIRQAEARIRQARAARGVSLSGFGPVLNAVSSYRRSHSPQSAAANDGITSSQYQAGFDAAWELDIFGGVRRSVEAADADLNVVIEGRNDVLVTLAAEVAVNYIDLRAYQQRLNIARNNLAAQKHTAELTHKIVTAGFANSLDAANADAQAATTAAQIPLLEASAEQSIYSLSLLIGREPAALLTELKESSDIPAASPLVPVGVPSDLLRRRPDIRRAEAQIHAATARIGVATADLFPKFSISGSAGFQNDEFNSWMDRVNRFWSFGPSVSWQIFNTGKTISNIELQKALQEQSAITYKQTILTALKEVDNALIASTKEEERKKAFSDAVAANKKAVDLAKQLYIHGQTDFLNVLLAQRSLYASEDALAQSTRTVSTNLVALYKAIGGGWGTIIVE</sequence>
<protein>
    <submittedName>
        <fullName evidence="3">Uncharacterized protein</fullName>
    </submittedName>
</protein>
<evidence type="ECO:0000313" key="3">
    <source>
        <dbReference type="EMBL" id="CBX27240.1"/>
    </source>
</evidence>
<comment type="similarity">
    <text evidence="1 2">Belongs to the outer membrane factor (OMF) (TC 1.B.17) family.</text>
</comment>
<keyword evidence="2" id="KW-0472">Membrane</keyword>
<dbReference type="AlphaFoldDB" id="E1Y9J6"/>
<evidence type="ECO:0000256" key="1">
    <source>
        <dbReference type="ARBA" id="ARBA00007613"/>
    </source>
</evidence>
<dbReference type="PANTHER" id="PTHR30203:SF25">
    <property type="entry name" value="OUTER MEMBRANE PROTEIN-RELATED"/>
    <property type="match status" value="1"/>
</dbReference>
<dbReference type="NCBIfam" id="TIGR01845">
    <property type="entry name" value="outer_NodT"/>
    <property type="match status" value="1"/>
</dbReference>
<dbReference type="InterPro" id="IPR010131">
    <property type="entry name" value="MdtP/NodT-like"/>
</dbReference>